<dbReference type="EMBL" id="JABFUD020000020">
    <property type="protein sequence ID" value="KAI5064448.1"/>
    <property type="molecule type" value="Genomic_DNA"/>
</dbReference>
<evidence type="ECO:0008006" key="4">
    <source>
        <dbReference type="Google" id="ProtNLM"/>
    </source>
</evidence>
<reference evidence="2" key="1">
    <citation type="submission" date="2021-01" db="EMBL/GenBank/DDBJ databases">
        <title>Adiantum capillus-veneris genome.</title>
        <authorList>
            <person name="Fang Y."/>
            <person name="Liao Q."/>
        </authorList>
    </citation>
    <scope>NUCLEOTIDE SEQUENCE</scope>
    <source>
        <strain evidence="2">H3</strain>
        <tissue evidence="2">Leaf</tissue>
    </source>
</reference>
<dbReference type="AlphaFoldDB" id="A0A9D4Z6S2"/>
<dbReference type="PANTHER" id="PTHR42650">
    <property type="entry name" value="TAIL-ANCHORED PROTEIN INSERTION RECEPTOR WRB"/>
    <property type="match status" value="1"/>
</dbReference>
<comment type="caution">
    <text evidence="2">The sequence shown here is derived from an EMBL/GenBank/DDBJ whole genome shotgun (WGS) entry which is preliminary data.</text>
</comment>
<protein>
    <recommendedName>
        <fullName evidence="4">Tail-anchored protein insertion receptor WRB</fullName>
    </recommendedName>
</protein>
<organism evidence="2 3">
    <name type="scientific">Adiantum capillus-veneris</name>
    <name type="common">Maidenhair fern</name>
    <dbReference type="NCBI Taxonomy" id="13818"/>
    <lineage>
        <taxon>Eukaryota</taxon>
        <taxon>Viridiplantae</taxon>
        <taxon>Streptophyta</taxon>
        <taxon>Embryophyta</taxon>
        <taxon>Tracheophyta</taxon>
        <taxon>Polypodiopsida</taxon>
        <taxon>Polypodiidae</taxon>
        <taxon>Polypodiales</taxon>
        <taxon>Pteridineae</taxon>
        <taxon>Pteridaceae</taxon>
        <taxon>Vittarioideae</taxon>
        <taxon>Adiantum</taxon>
    </lineage>
</organism>
<gene>
    <name evidence="2" type="ORF">GOP47_0021118</name>
</gene>
<dbReference type="GO" id="GO:0071816">
    <property type="term" value="P:tail-anchored membrane protein insertion into ER membrane"/>
    <property type="evidence" value="ECO:0007669"/>
    <property type="project" value="TreeGrafter"/>
</dbReference>
<name>A0A9D4Z6S2_ADICA</name>
<feature type="signal peptide" evidence="1">
    <location>
        <begin position="1"/>
        <end position="21"/>
    </location>
</feature>
<keyword evidence="3" id="KW-1185">Reference proteome</keyword>
<dbReference type="Proteomes" id="UP000886520">
    <property type="component" value="Chromosome 20"/>
</dbReference>
<keyword evidence="1" id="KW-0732">Signal</keyword>
<evidence type="ECO:0000313" key="3">
    <source>
        <dbReference type="Proteomes" id="UP000886520"/>
    </source>
</evidence>
<accession>A0A9D4Z6S2</accession>
<feature type="chain" id="PRO_5038920279" description="Tail-anchored protein insertion receptor WRB" evidence="1">
    <location>
        <begin position="22"/>
        <end position="168"/>
    </location>
</feature>
<evidence type="ECO:0000313" key="2">
    <source>
        <dbReference type="EMBL" id="KAI5064448.1"/>
    </source>
</evidence>
<dbReference type="GO" id="GO:0043495">
    <property type="term" value="F:protein-membrane adaptor activity"/>
    <property type="evidence" value="ECO:0007669"/>
    <property type="project" value="TreeGrafter"/>
</dbReference>
<dbReference type="PANTHER" id="PTHR42650:SF1">
    <property type="entry name" value="GUIDED ENTRY OF TAIL-ANCHORED PROTEINS FACTOR 1"/>
    <property type="match status" value="1"/>
</dbReference>
<dbReference type="GO" id="GO:0043529">
    <property type="term" value="C:GET complex"/>
    <property type="evidence" value="ECO:0007669"/>
    <property type="project" value="TreeGrafter"/>
</dbReference>
<sequence length="168" mass="18831">MAPIVSLLLLLLAHLASRMLALCLRTKRKLSPAEQQLASEIKDLLRQAGSLTTPSTFAKAAKLKRIAVAKERELVQLRHSHGKEQDWPFLWHILNPNVLQVLVYAILVYRYWGSPLLTIPSQSIYPLDSTISWRTAALQNNGAVKIGILPWLLVCSRVCIFLAKKAIS</sequence>
<dbReference type="OrthoDB" id="512018at2759"/>
<proteinExistence type="predicted"/>
<evidence type="ECO:0000256" key="1">
    <source>
        <dbReference type="SAM" id="SignalP"/>
    </source>
</evidence>